<dbReference type="Pfam" id="PF02518">
    <property type="entry name" value="HATPase_c"/>
    <property type="match status" value="1"/>
</dbReference>
<feature type="transmembrane region" description="Helical" evidence="6">
    <location>
        <begin position="148"/>
        <end position="171"/>
    </location>
</feature>
<evidence type="ECO:0000256" key="1">
    <source>
        <dbReference type="ARBA" id="ARBA00000085"/>
    </source>
</evidence>
<evidence type="ECO:0000256" key="5">
    <source>
        <dbReference type="ARBA" id="ARBA00023012"/>
    </source>
</evidence>
<keyword evidence="4 8" id="KW-0808">Transferase</keyword>
<dbReference type="InterPro" id="IPR036097">
    <property type="entry name" value="HisK_dim/P_sf"/>
</dbReference>
<keyword evidence="6" id="KW-0472">Membrane</keyword>
<evidence type="ECO:0000256" key="6">
    <source>
        <dbReference type="SAM" id="Phobius"/>
    </source>
</evidence>
<dbReference type="Gene3D" id="1.10.287.130">
    <property type="match status" value="1"/>
</dbReference>
<reference evidence="8" key="2">
    <citation type="submission" date="2021-04" db="EMBL/GenBank/DDBJ databases">
        <authorList>
            <person name="Gilroy R."/>
        </authorList>
    </citation>
    <scope>NUCLEOTIDE SEQUENCE</scope>
    <source>
        <strain evidence="8">ChiSjej1B19-5720</strain>
    </source>
</reference>
<keyword evidence="5" id="KW-0902">Two-component regulatory system</keyword>
<dbReference type="SUPFAM" id="SSF47384">
    <property type="entry name" value="Homodimeric domain of signal transducing histidine kinase"/>
    <property type="match status" value="1"/>
</dbReference>
<dbReference type="InterPro" id="IPR036890">
    <property type="entry name" value="HATPase_C_sf"/>
</dbReference>
<dbReference type="EC" id="2.7.13.3" evidence="2"/>
<dbReference type="Proteomes" id="UP000823842">
    <property type="component" value="Unassembled WGS sequence"/>
</dbReference>
<evidence type="ECO:0000256" key="4">
    <source>
        <dbReference type="ARBA" id="ARBA00022777"/>
    </source>
</evidence>
<evidence type="ECO:0000313" key="8">
    <source>
        <dbReference type="EMBL" id="HJB29383.1"/>
    </source>
</evidence>
<dbReference type="PANTHER" id="PTHR43547">
    <property type="entry name" value="TWO-COMPONENT HISTIDINE KINASE"/>
    <property type="match status" value="1"/>
</dbReference>
<dbReference type="AlphaFoldDB" id="A0A9D2RWI6"/>
<dbReference type="InterPro" id="IPR003661">
    <property type="entry name" value="HisK_dim/P_dom"/>
</dbReference>
<dbReference type="PANTHER" id="PTHR43547:SF2">
    <property type="entry name" value="HYBRID SIGNAL TRANSDUCTION HISTIDINE KINASE C"/>
    <property type="match status" value="1"/>
</dbReference>
<comment type="caution">
    <text evidence="8">The sequence shown here is derived from an EMBL/GenBank/DDBJ whole genome shotgun (WGS) entry which is preliminary data.</text>
</comment>
<sequence>MTRRRNKKTSLNKRVLYRIVALAIFSGIVIASLFYAVEMMHIKSKAEDVLTEFMEQPEIKKPDNAPEVYYIGTEAAGEEYLLDAEKELLEYYRTNKEKIPLKHIEHFRRQQIDIYFAAVNANEIYEDESGEALLYTDVSFTTGTVRTATYILIGVVAGLSFLLYGASRYTIRILDGKDKSMKDFFSNASHELKTPLMGIRGYVDGWRDGIVPQEKACAVIDKEIDRMTGLINDILEFSKLDGGIAEPHMEENDVREILYDAVQVIEAQARKDHIEISLELPEPMLCLCDEEMLFSVFSNILTNSIRYARKEISIQAEFKKSPSHIKIIFSNDGKPISKEDAAHMFERFYKGAGGQSGIGMALSLEYIKLHGGDISVFTEKERTIFQVCIKKI</sequence>
<keyword evidence="4 8" id="KW-0418">Kinase</keyword>
<dbReference type="InterPro" id="IPR003594">
    <property type="entry name" value="HATPase_dom"/>
</dbReference>
<keyword evidence="6" id="KW-0812">Transmembrane</keyword>
<keyword evidence="6" id="KW-1133">Transmembrane helix</keyword>
<comment type="catalytic activity">
    <reaction evidence="1">
        <text>ATP + protein L-histidine = ADP + protein N-phospho-L-histidine.</text>
        <dbReference type="EC" id="2.7.13.3"/>
    </reaction>
</comment>
<reference evidence="8" key="1">
    <citation type="journal article" date="2021" name="PeerJ">
        <title>Extensive microbial diversity within the chicken gut microbiome revealed by metagenomics and culture.</title>
        <authorList>
            <person name="Gilroy R."/>
            <person name="Ravi A."/>
            <person name="Getino M."/>
            <person name="Pursley I."/>
            <person name="Horton D.L."/>
            <person name="Alikhan N.F."/>
            <person name="Baker D."/>
            <person name="Gharbi K."/>
            <person name="Hall N."/>
            <person name="Watson M."/>
            <person name="Adriaenssens E.M."/>
            <person name="Foster-Nyarko E."/>
            <person name="Jarju S."/>
            <person name="Secka A."/>
            <person name="Antonio M."/>
            <person name="Oren A."/>
            <person name="Chaudhuri R.R."/>
            <person name="La Ragione R."/>
            <person name="Hildebrand F."/>
            <person name="Pallen M.J."/>
        </authorList>
    </citation>
    <scope>NUCLEOTIDE SEQUENCE</scope>
    <source>
        <strain evidence="8">ChiSjej1B19-5720</strain>
    </source>
</reference>
<dbReference type="GO" id="GO:0000155">
    <property type="term" value="F:phosphorelay sensor kinase activity"/>
    <property type="evidence" value="ECO:0007669"/>
    <property type="project" value="InterPro"/>
</dbReference>
<dbReference type="PROSITE" id="PS50109">
    <property type="entry name" value="HIS_KIN"/>
    <property type="match status" value="1"/>
</dbReference>
<evidence type="ECO:0000259" key="7">
    <source>
        <dbReference type="PROSITE" id="PS50109"/>
    </source>
</evidence>
<evidence type="ECO:0000256" key="3">
    <source>
        <dbReference type="ARBA" id="ARBA00022553"/>
    </source>
</evidence>
<dbReference type="SMART" id="SM00387">
    <property type="entry name" value="HATPase_c"/>
    <property type="match status" value="1"/>
</dbReference>
<dbReference type="Gene3D" id="3.30.565.10">
    <property type="entry name" value="Histidine kinase-like ATPase, C-terminal domain"/>
    <property type="match status" value="1"/>
</dbReference>
<dbReference type="SUPFAM" id="SSF55874">
    <property type="entry name" value="ATPase domain of HSP90 chaperone/DNA topoisomerase II/histidine kinase"/>
    <property type="match status" value="1"/>
</dbReference>
<feature type="domain" description="Histidine kinase" evidence="7">
    <location>
        <begin position="187"/>
        <end position="392"/>
    </location>
</feature>
<name>A0A9D2RWI6_9FIRM</name>
<evidence type="ECO:0000256" key="2">
    <source>
        <dbReference type="ARBA" id="ARBA00012438"/>
    </source>
</evidence>
<dbReference type="SMART" id="SM00388">
    <property type="entry name" value="HisKA"/>
    <property type="match status" value="1"/>
</dbReference>
<organism evidence="8 9">
    <name type="scientific">Candidatus Blautia faecavium</name>
    <dbReference type="NCBI Taxonomy" id="2838487"/>
    <lineage>
        <taxon>Bacteria</taxon>
        <taxon>Bacillati</taxon>
        <taxon>Bacillota</taxon>
        <taxon>Clostridia</taxon>
        <taxon>Lachnospirales</taxon>
        <taxon>Lachnospiraceae</taxon>
        <taxon>Blautia</taxon>
    </lineage>
</organism>
<dbReference type="Pfam" id="PF00512">
    <property type="entry name" value="HisKA"/>
    <property type="match status" value="1"/>
</dbReference>
<dbReference type="EMBL" id="DWYZ01000211">
    <property type="protein sequence ID" value="HJB29383.1"/>
    <property type="molecule type" value="Genomic_DNA"/>
</dbReference>
<feature type="transmembrane region" description="Helical" evidence="6">
    <location>
        <begin position="15"/>
        <end position="37"/>
    </location>
</feature>
<dbReference type="InterPro" id="IPR005467">
    <property type="entry name" value="His_kinase_dom"/>
</dbReference>
<protein>
    <recommendedName>
        <fullName evidence="2">histidine kinase</fullName>
        <ecNumber evidence="2">2.7.13.3</ecNumber>
    </recommendedName>
</protein>
<accession>A0A9D2RWI6</accession>
<keyword evidence="3" id="KW-0597">Phosphoprotein</keyword>
<gene>
    <name evidence="8" type="ORF">IAA06_11400</name>
</gene>
<proteinExistence type="predicted"/>
<evidence type="ECO:0000313" key="9">
    <source>
        <dbReference type="Proteomes" id="UP000823842"/>
    </source>
</evidence>
<dbReference type="CDD" id="cd00082">
    <property type="entry name" value="HisKA"/>
    <property type="match status" value="1"/>
</dbReference>